<sequence length="442" mass="47375">METAIEKKVMGKIFWRLVPLLMGLYVLSYIDRINVGFAALTMNKDLGLSAYVFGWGAGIFFLGYCLFEVPSNLMLAKVGARRWIARILFTWGLLSTGMAFIQGANSFLVMRFLLGVAEAGFFPGVVLYLTYWFPARYRARIIAAFMLSIPVSIAVGAPLSTWILGMDGVQGLKGWQWLFIIEGVPAVLATWVVLRWLTDRPEGAKWLTAAEKTWLEGQLAADREMAGKVKQTSSLRAVFTNPAILALSFVYFCATGANVGLSSFLPQMIKGQGFSNLAVGFLTSLPYIVGCAGMLIIGYWSDRTKERRWFLVLTMVMAALGLYMAAAFGGGIWAILSLALAAVGILGCKGPFWPLPSAYLSGTAVAGGIAFINSVGNLGGFVGPYAVGWIKDATGSFEGGLYALAGLAALAALTTLVFVRGRGPAQVTDGVGPQDKPKAVAG</sequence>
<proteinExistence type="predicted"/>
<evidence type="ECO:0000256" key="4">
    <source>
        <dbReference type="ARBA" id="ARBA00022989"/>
    </source>
</evidence>
<dbReference type="FunFam" id="1.20.1250.20:FF:000018">
    <property type="entry name" value="MFS transporter permease"/>
    <property type="match status" value="1"/>
</dbReference>
<dbReference type="RefSeq" id="WP_193687122.1">
    <property type="nucleotide sequence ID" value="NZ_CP062941.1"/>
</dbReference>
<evidence type="ECO:0000256" key="6">
    <source>
        <dbReference type="SAM" id="Phobius"/>
    </source>
</evidence>
<comment type="subcellular location">
    <subcellularLocation>
        <location evidence="1">Membrane</location>
        <topology evidence="1">Multi-pass membrane protein</topology>
    </subcellularLocation>
</comment>
<feature type="transmembrane region" description="Helical" evidence="6">
    <location>
        <begin position="141"/>
        <end position="163"/>
    </location>
</feature>
<feature type="transmembrane region" description="Helical" evidence="6">
    <location>
        <begin position="50"/>
        <end position="71"/>
    </location>
</feature>
<dbReference type="KEGG" id="mlir:LPB04_01875"/>
<dbReference type="Proteomes" id="UP000593875">
    <property type="component" value="Chromosome"/>
</dbReference>
<feature type="domain" description="Major facilitator superfamily (MFS) profile" evidence="7">
    <location>
        <begin position="17"/>
        <end position="423"/>
    </location>
</feature>
<keyword evidence="5 6" id="KW-0472">Membrane</keyword>
<dbReference type="PROSITE" id="PS50850">
    <property type="entry name" value="MFS"/>
    <property type="match status" value="1"/>
</dbReference>
<protein>
    <submittedName>
        <fullName evidence="8">MFS transporter</fullName>
    </submittedName>
</protein>
<keyword evidence="2" id="KW-0813">Transport</keyword>
<dbReference type="GO" id="GO:0022857">
    <property type="term" value="F:transmembrane transporter activity"/>
    <property type="evidence" value="ECO:0007669"/>
    <property type="project" value="InterPro"/>
</dbReference>
<dbReference type="SUPFAM" id="SSF103473">
    <property type="entry name" value="MFS general substrate transporter"/>
    <property type="match status" value="1"/>
</dbReference>
<keyword evidence="9" id="KW-1185">Reference proteome</keyword>
<dbReference type="EMBL" id="CP062941">
    <property type="protein sequence ID" value="QOL50099.1"/>
    <property type="molecule type" value="Genomic_DNA"/>
</dbReference>
<dbReference type="InterPro" id="IPR036259">
    <property type="entry name" value="MFS_trans_sf"/>
</dbReference>
<feature type="transmembrane region" description="Helical" evidence="6">
    <location>
        <begin position="175"/>
        <end position="197"/>
    </location>
</feature>
<keyword evidence="3 6" id="KW-0812">Transmembrane</keyword>
<name>A0A7L9U6N8_9BURK</name>
<keyword evidence="4 6" id="KW-1133">Transmembrane helix</keyword>
<feature type="transmembrane region" description="Helical" evidence="6">
    <location>
        <begin position="83"/>
        <end position="101"/>
    </location>
</feature>
<dbReference type="GO" id="GO:0016020">
    <property type="term" value="C:membrane"/>
    <property type="evidence" value="ECO:0007669"/>
    <property type="project" value="UniProtKB-SubCell"/>
</dbReference>
<dbReference type="CDD" id="cd17319">
    <property type="entry name" value="MFS_ExuT_GudP_like"/>
    <property type="match status" value="1"/>
</dbReference>
<dbReference type="AlphaFoldDB" id="A0A7L9U6N8"/>
<feature type="transmembrane region" description="Helical" evidence="6">
    <location>
        <begin position="399"/>
        <end position="419"/>
    </location>
</feature>
<feature type="transmembrane region" description="Helical" evidence="6">
    <location>
        <begin position="309"/>
        <end position="326"/>
    </location>
</feature>
<evidence type="ECO:0000256" key="2">
    <source>
        <dbReference type="ARBA" id="ARBA00022448"/>
    </source>
</evidence>
<feature type="transmembrane region" description="Helical" evidence="6">
    <location>
        <begin position="13"/>
        <end position="30"/>
    </location>
</feature>
<organism evidence="8 9">
    <name type="scientific">Massilia litorea</name>
    <dbReference type="NCBI Taxonomy" id="2769491"/>
    <lineage>
        <taxon>Bacteria</taxon>
        <taxon>Pseudomonadati</taxon>
        <taxon>Pseudomonadota</taxon>
        <taxon>Betaproteobacteria</taxon>
        <taxon>Burkholderiales</taxon>
        <taxon>Oxalobacteraceae</taxon>
        <taxon>Telluria group</taxon>
        <taxon>Massilia</taxon>
    </lineage>
</organism>
<evidence type="ECO:0000259" key="7">
    <source>
        <dbReference type="PROSITE" id="PS50850"/>
    </source>
</evidence>
<gene>
    <name evidence="8" type="ORF">LPB04_01875</name>
</gene>
<evidence type="ECO:0000313" key="9">
    <source>
        <dbReference type="Proteomes" id="UP000593875"/>
    </source>
</evidence>
<dbReference type="PANTHER" id="PTHR43791">
    <property type="entry name" value="PERMEASE-RELATED"/>
    <property type="match status" value="1"/>
</dbReference>
<dbReference type="Gene3D" id="1.20.1250.20">
    <property type="entry name" value="MFS general substrate transporter like domains"/>
    <property type="match status" value="2"/>
</dbReference>
<evidence type="ECO:0000256" key="3">
    <source>
        <dbReference type="ARBA" id="ARBA00022692"/>
    </source>
</evidence>
<feature type="transmembrane region" description="Helical" evidence="6">
    <location>
        <begin position="107"/>
        <end position="129"/>
    </location>
</feature>
<dbReference type="Pfam" id="PF07690">
    <property type="entry name" value="MFS_1"/>
    <property type="match status" value="1"/>
</dbReference>
<evidence type="ECO:0000256" key="5">
    <source>
        <dbReference type="ARBA" id="ARBA00023136"/>
    </source>
</evidence>
<reference evidence="8 9" key="1">
    <citation type="submission" date="2020-10" db="EMBL/GenBank/DDBJ databases">
        <title>Genome sequencing of Massilia sp. LPB0304.</title>
        <authorList>
            <person name="Kim J."/>
        </authorList>
    </citation>
    <scope>NUCLEOTIDE SEQUENCE [LARGE SCALE GENOMIC DNA]</scope>
    <source>
        <strain evidence="8 9">LPB0304</strain>
    </source>
</reference>
<dbReference type="InterPro" id="IPR011701">
    <property type="entry name" value="MFS"/>
</dbReference>
<evidence type="ECO:0000313" key="8">
    <source>
        <dbReference type="EMBL" id="QOL50099.1"/>
    </source>
</evidence>
<feature type="transmembrane region" description="Helical" evidence="6">
    <location>
        <begin position="332"/>
        <end position="352"/>
    </location>
</feature>
<evidence type="ECO:0000256" key="1">
    <source>
        <dbReference type="ARBA" id="ARBA00004141"/>
    </source>
</evidence>
<dbReference type="PANTHER" id="PTHR43791:SF36">
    <property type="entry name" value="TRANSPORTER, PUTATIVE (AFU_ORTHOLOGUE AFUA_6G08340)-RELATED"/>
    <property type="match status" value="1"/>
</dbReference>
<feature type="transmembrane region" description="Helical" evidence="6">
    <location>
        <begin position="277"/>
        <end position="297"/>
    </location>
</feature>
<accession>A0A7L9U6N8</accession>
<dbReference type="InterPro" id="IPR020846">
    <property type="entry name" value="MFS_dom"/>
</dbReference>
<feature type="transmembrane region" description="Helical" evidence="6">
    <location>
        <begin position="364"/>
        <end position="387"/>
    </location>
</feature>
<feature type="transmembrane region" description="Helical" evidence="6">
    <location>
        <begin position="238"/>
        <end position="257"/>
    </location>
</feature>